<feature type="domain" description="Histidine kinase" evidence="8">
    <location>
        <begin position="233"/>
        <end position="453"/>
    </location>
</feature>
<dbReference type="InterPro" id="IPR036890">
    <property type="entry name" value="HATPase_C_sf"/>
</dbReference>
<evidence type="ECO:0000259" key="8">
    <source>
        <dbReference type="PROSITE" id="PS50109"/>
    </source>
</evidence>
<dbReference type="PROSITE" id="PS50109">
    <property type="entry name" value="HIS_KIN"/>
    <property type="match status" value="1"/>
</dbReference>
<keyword evidence="7" id="KW-0472">Membrane</keyword>
<keyword evidence="6" id="KW-0175">Coiled coil</keyword>
<dbReference type="InterPro" id="IPR005467">
    <property type="entry name" value="His_kinase_dom"/>
</dbReference>
<keyword evidence="7" id="KW-0812">Transmembrane</keyword>
<dbReference type="GO" id="GO:0004673">
    <property type="term" value="F:protein histidine kinase activity"/>
    <property type="evidence" value="ECO:0007669"/>
    <property type="project" value="UniProtKB-EC"/>
</dbReference>
<comment type="caution">
    <text evidence="9">The sequence shown here is derived from an EMBL/GenBank/DDBJ whole genome shotgun (WGS) entry which is preliminary data.</text>
</comment>
<evidence type="ECO:0000256" key="1">
    <source>
        <dbReference type="ARBA" id="ARBA00000085"/>
    </source>
</evidence>
<dbReference type="EMBL" id="BMLT01000015">
    <property type="protein sequence ID" value="GGO88007.1"/>
    <property type="molecule type" value="Genomic_DNA"/>
</dbReference>
<protein>
    <recommendedName>
        <fullName evidence="2">histidine kinase</fullName>
        <ecNumber evidence="2">2.7.13.3</ecNumber>
    </recommendedName>
</protein>
<dbReference type="Gene3D" id="3.30.565.10">
    <property type="entry name" value="Histidine kinase-like ATPase, C-terminal domain"/>
    <property type="match status" value="1"/>
</dbReference>
<dbReference type="InterPro" id="IPR003594">
    <property type="entry name" value="HATPase_dom"/>
</dbReference>
<sequence length="476" mass="52775">MDRTRNTLLVITALCLAGALLVYAMVFAQQQELLHEVKENPLWAAHQLERQSYDFSLLLKELGEDPTDKTLAEQARLRFDVLYSRLSVVSHGLLGEVFRNLPRAGGEIDPLRELLHQIDSRLYSTLDAGVLGELDGLTRQLTETTNRILLDTLQYHVRSKVERRENLGRLVVYLGLLIGLVAVGAMLLVFTLVRQVREVRRSHAETLELAQKLDRTIDENARAERQQMAFREQLCEAFGSHLDTMAQRCAGLQQSPLDGAQRRDATVIEQSAEALKSLLDRAQELSRVQSEDFRLRDDVFNLRSLLEDLQRTYQMRAFEKGLSLRVELAEEAGGTYMGDAALLKRVLARLLDNALAHTQSGTIRVGVKAFLQSAESSDLLFEVEDSGPGLDGVDKARIFQAFNPARQEGVTAPDANLGLALCKGVVERMQGTIDADSVPGRGARFWFRIPLHRLAAQGPGGTAYGVACSLSGSGTV</sequence>
<name>A0A918DY68_9GAMM</name>
<feature type="transmembrane region" description="Helical" evidence="7">
    <location>
        <begin position="170"/>
        <end position="193"/>
    </location>
</feature>
<evidence type="ECO:0000256" key="7">
    <source>
        <dbReference type="SAM" id="Phobius"/>
    </source>
</evidence>
<dbReference type="EC" id="2.7.13.3" evidence="2"/>
<dbReference type="Pfam" id="PF02518">
    <property type="entry name" value="HATPase_c"/>
    <property type="match status" value="1"/>
</dbReference>
<dbReference type="Proteomes" id="UP000599578">
    <property type="component" value="Unassembled WGS sequence"/>
</dbReference>
<evidence type="ECO:0000256" key="3">
    <source>
        <dbReference type="ARBA" id="ARBA00022679"/>
    </source>
</evidence>
<gene>
    <name evidence="9" type="ORF">GCM10011348_42480</name>
</gene>
<comment type="catalytic activity">
    <reaction evidence="1">
        <text>ATP + protein L-histidine = ADP + protein N-phospho-L-histidine.</text>
        <dbReference type="EC" id="2.7.13.3"/>
    </reaction>
</comment>
<keyword evidence="4" id="KW-0418">Kinase</keyword>
<dbReference type="SMART" id="SM00387">
    <property type="entry name" value="HATPase_c"/>
    <property type="match status" value="1"/>
</dbReference>
<evidence type="ECO:0000256" key="4">
    <source>
        <dbReference type="ARBA" id="ARBA00022777"/>
    </source>
</evidence>
<keyword evidence="10" id="KW-1185">Reference proteome</keyword>
<dbReference type="RefSeq" id="WP_188862648.1">
    <property type="nucleotide sequence ID" value="NZ_BMLT01000015.1"/>
</dbReference>
<dbReference type="AlphaFoldDB" id="A0A918DY68"/>
<dbReference type="InterPro" id="IPR050736">
    <property type="entry name" value="Sensor_HK_Regulatory"/>
</dbReference>
<evidence type="ECO:0000256" key="6">
    <source>
        <dbReference type="SAM" id="Coils"/>
    </source>
</evidence>
<keyword evidence="7" id="KW-1133">Transmembrane helix</keyword>
<evidence type="ECO:0000256" key="5">
    <source>
        <dbReference type="ARBA" id="ARBA00023012"/>
    </source>
</evidence>
<dbReference type="PANTHER" id="PTHR43711">
    <property type="entry name" value="TWO-COMPONENT HISTIDINE KINASE"/>
    <property type="match status" value="1"/>
</dbReference>
<dbReference type="PANTHER" id="PTHR43711:SF1">
    <property type="entry name" value="HISTIDINE KINASE 1"/>
    <property type="match status" value="1"/>
</dbReference>
<dbReference type="InterPro" id="IPR004358">
    <property type="entry name" value="Sig_transdc_His_kin-like_C"/>
</dbReference>
<keyword evidence="3" id="KW-0808">Transferase</keyword>
<dbReference type="PRINTS" id="PR00344">
    <property type="entry name" value="BCTRLSENSOR"/>
</dbReference>
<dbReference type="GO" id="GO:0000160">
    <property type="term" value="P:phosphorelay signal transduction system"/>
    <property type="evidence" value="ECO:0007669"/>
    <property type="project" value="UniProtKB-KW"/>
</dbReference>
<proteinExistence type="predicted"/>
<evidence type="ECO:0000313" key="10">
    <source>
        <dbReference type="Proteomes" id="UP000599578"/>
    </source>
</evidence>
<organism evidence="9 10">
    <name type="scientific">Marinobacterium nitratireducens</name>
    <dbReference type="NCBI Taxonomy" id="518897"/>
    <lineage>
        <taxon>Bacteria</taxon>
        <taxon>Pseudomonadati</taxon>
        <taxon>Pseudomonadota</taxon>
        <taxon>Gammaproteobacteria</taxon>
        <taxon>Oceanospirillales</taxon>
        <taxon>Oceanospirillaceae</taxon>
        <taxon>Marinobacterium</taxon>
    </lineage>
</organism>
<evidence type="ECO:0000256" key="2">
    <source>
        <dbReference type="ARBA" id="ARBA00012438"/>
    </source>
</evidence>
<evidence type="ECO:0000313" key="9">
    <source>
        <dbReference type="EMBL" id="GGO88007.1"/>
    </source>
</evidence>
<accession>A0A918DY68</accession>
<reference evidence="9 10" key="1">
    <citation type="journal article" date="2014" name="Int. J. Syst. Evol. Microbiol.">
        <title>Complete genome sequence of Corynebacterium casei LMG S-19264T (=DSM 44701T), isolated from a smear-ripened cheese.</title>
        <authorList>
            <consortium name="US DOE Joint Genome Institute (JGI-PGF)"/>
            <person name="Walter F."/>
            <person name="Albersmeier A."/>
            <person name="Kalinowski J."/>
            <person name="Ruckert C."/>
        </authorList>
    </citation>
    <scope>NUCLEOTIDE SEQUENCE [LARGE SCALE GENOMIC DNA]</scope>
    <source>
        <strain evidence="9 10">CGMCC 1.7286</strain>
    </source>
</reference>
<dbReference type="SUPFAM" id="SSF55874">
    <property type="entry name" value="ATPase domain of HSP90 chaperone/DNA topoisomerase II/histidine kinase"/>
    <property type="match status" value="1"/>
</dbReference>
<feature type="coiled-coil region" evidence="6">
    <location>
        <begin position="206"/>
        <end position="233"/>
    </location>
</feature>
<keyword evidence="5" id="KW-0902">Two-component regulatory system</keyword>